<organism evidence="1 2">
    <name type="scientific">Endosaccharibacter trunci</name>
    <dbReference type="NCBI Taxonomy" id="2812733"/>
    <lineage>
        <taxon>Bacteria</taxon>
        <taxon>Pseudomonadati</taxon>
        <taxon>Pseudomonadota</taxon>
        <taxon>Alphaproteobacteria</taxon>
        <taxon>Acetobacterales</taxon>
        <taxon>Acetobacteraceae</taxon>
        <taxon>Endosaccharibacter</taxon>
    </lineage>
</organism>
<dbReference type="Pfam" id="PF08811">
    <property type="entry name" value="DUF1800"/>
    <property type="match status" value="1"/>
</dbReference>
<dbReference type="InterPro" id="IPR014917">
    <property type="entry name" value="DUF1800"/>
</dbReference>
<evidence type="ECO:0000313" key="1">
    <source>
        <dbReference type="EMBL" id="MCQ8276890.1"/>
    </source>
</evidence>
<keyword evidence="2" id="KW-1185">Reference proteome</keyword>
<accession>A0ABT1W1Z2</accession>
<reference evidence="1 2" key="1">
    <citation type="submission" date="2022-06" db="EMBL/GenBank/DDBJ databases">
        <title>Endosaccharibacter gen. nov., sp. nov., endophytic bacteria isolated from sugarcane.</title>
        <authorList>
            <person name="Pitiwittayakul N."/>
            <person name="Yukphan P."/>
            <person name="Charoenyingcharoen P."/>
            <person name="Tanasupawat S."/>
        </authorList>
    </citation>
    <scope>NUCLEOTIDE SEQUENCE [LARGE SCALE GENOMIC DNA]</scope>
    <source>
        <strain evidence="1 2">KSS8</strain>
    </source>
</reference>
<dbReference type="RefSeq" id="WP_422862337.1">
    <property type="nucleotide sequence ID" value="NZ_JAMSKV010000001.1"/>
</dbReference>
<evidence type="ECO:0000313" key="2">
    <source>
        <dbReference type="Proteomes" id="UP001524587"/>
    </source>
</evidence>
<name>A0ABT1W1Z2_9PROT</name>
<dbReference type="EMBL" id="JAMSKV010000001">
    <property type="protein sequence ID" value="MCQ8276890.1"/>
    <property type="molecule type" value="Genomic_DNA"/>
</dbReference>
<dbReference type="Proteomes" id="UP001524587">
    <property type="component" value="Unassembled WGS sequence"/>
</dbReference>
<gene>
    <name evidence="1" type="ORF">NFI95_00300</name>
</gene>
<sequence>MAFDALHAATRFGFGPTGDGALPADPRSWLIAQLGPGDPARFPTTLPSVSDGLILLEEQHKLKPPPGESLVAPLYRADASAQLNALVSTTAPFRERLVWFWANHFTVSTRRGDIRPIAGAFVREAIRPYVTGRFGDMLLAVMRHPAMLLYLDNASSVGPDSPAGQGGKHGLNENLARESLELHTVSPAAGYSQADVTAYASILTGWSVDRKSADPGFVFRDRAHQPGDKRVMGRVFPAGEAGGILMLDMLATHPATYRHLATKLALHFVSDTPSPDTIAHLTEALATTGGDLRAVSLALISTPEAWVPRSKLRTPFDLVIAAARLVGFGDDPDPSRHGRLAGMMAALGQPVWTAPLPNGWSDRAADWCAPEAMIARIDWSYRVAARPPEAEPTQLARIALGPDRGQRTIDAMRGAGDRRDALTLLLSSPGFQRR</sequence>
<comment type="caution">
    <text evidence="1">The sequence shown here is derived from an EMBL/GenBank/DDBJ whole genome shotgun (WGS) entry which is preliminary data.</text>
</comment>
<proteinExistence type="predicted"/>
<protein>
    <submittedName>
        <fullName evidence="1">DUF1800 domain-containing protein</fullName>
    </submittedName>
</protein>